<dbReference type="EMBL" id="ASGP02000001">
    <property type="protein sequence ID" value="KAH9527577.1"/>
    <property type="molecule type" value="Genomic_DNA"/>
</dbReference>
<evidence type="ECO:0000313" key="2">
    <source>
        <dbReference type="EMBL" id="KAH9527577.1"/>
    </source>
</evidence>
<protein>
    <submittedName>
        <fullName evidence="2">Uncharacterized protein</fullName>
    </submittedName>
</protein>
<feature type="region of interest" description="Disordered" evidence="1">
    <location>
        <begin position="1"/>
        <end position="24"/>
    </location>
</feature>
<proteinExistence type="predicted"/>
<organism evidence="2 3">
    <name type="scientific">Dermatophagoides farinae</name>
    <name type="common">American house dust mite</name>
    <dbReference type="NCBI Taxonomy" id="6954"/>
    <lineage>
        <taxon>Eukaryota</taxon>
        <taxon>Metazoa</taxon>
        <taxon>Ecdysozoa</taxon>
        <taxon>Arthropoda</taxon>
        <taxon>Chelicerata</taxon>
        <taxon>Arachnida</taxon>
        <taxon>Acari</taxon>
        <taxon>Acariformes</taxon>
        <taxon>Sarcoptiformes</taxon>
        <taxon>Astigmata</taxon>
        <taxon>Psoroptidia</taxon>
        <taxon>Analgoidea</taxon>
        <taxon>Pyroglyphidae</taxon>
        <taxon>Dermatophagoidinae</taxon>
        <taxon>Dermatophagoides</taxon>
    </lineage>
</organism>
<name>A0A922LBB3_DERFA</name>
<accession>A0A922LBB3</accession>
<reference evidence="2" key="1">
    <citation type="submission" date="2013-05" db="EMBL/GenBank/DDBJ databases">
        <authorList>
            <person name="Yim A.K.Y."/>
            <person name="Chan T.F."/>
            <person name="Ji K.M."/>
            <person name="Liu X.Y."/>
            <person name="Zhou J.W."/>
            <person name="Li R.Q."/>
            <person name="Yang K.Y."/>
            <person name="Li J."/>
            <person name="Li M."/>
            <person name="Law P.T.W."/>
            <person name="Wu Y.L."/>
            <person name="Cai Z.L."/>
            <person name="Qin H."/>
            <person name="Bao Y."/>
            <person name="Leung R.K.K."/>
            <person name="Ng P.K.S."/>
            <person name="Zou J."/>
            <person name="Zhong X.J."/>
            <person name="Ran P.X."/>
            <person name="Zhong N.S."/>
            <person name="Liu Z.G."/>
            <person name="Tsui S.K.W."/>
        </authorList>
    </citation>
    <scope>NUCLEOTIDE SEQUENCE</scope>
    <source>
        <strain evidence="2">Derf</strain>
        <tissue evidence="2">Whole organism</tissue>
    </source>
</reference>
<reference evidence="2" key="2">
    <citation type="journal article" date="2022" name="Res Sq">
        <title>Comparative Genomics Reveals Insights into the Divergent Evolution of Astigmatic Mites and Household Pest Adaptations.</title>
        <authorList>
            <person name="Xiong Q."/>
            <person name="Wan A.T.-Y."/>
            <person name="Liu X.-Y."/>
            <person name="Fung C.S.-H."/>
            <person name="Xiao X."/>
            <person name="Malainual N."/>
            <person name="Hou J."/>
            <person name="Wang L."/>
            <person name="Wang M."/>
            <person name="Yang K."/>
            <person name="Cui Y."/>
            <person name="Leung E."/>
            <person name="Nong W."/>
            <person name="Shin S.-K."/>
            <person name="Au S."/>
            <person name="Jeong K.Y."/>
            <person name="Chew F.T."/>
            <person name="Hui J."/>
            <person name="Leung T.F."/>
            <person name="Tungtrongchitr A."/>
            <person name="Zhong N."/>
            <person name="Liu Z."/>
            <person name="Tsui S."/>
        </authorList>
    </citation>
    <scope>NUCLEOTIDE SEQUENCE</scope>
    <source>
        <strain evidence="2">Derf</strain>
        <tissue evidence="2">Whole organism</tissue>
    </source>
</reference>
<dbReference type="Proteomes" id="UP000790347">
    <property type="component" value="Unassembled WGS sequence"/>
</dbReference>
<gene>
    <name evidence="2" type="ORF">DERF_001585</name>
</gene>
<keyword evidence="3" id="KW-1185">Reference proteome</keyword>
<comment type="caution">
    <text evidence="2">The sequence shown here is derived from an EMBL/GenBank/DDBJ whole genome shotgun (WGS) entry which is preliminary data.</text>
</comment>
<evidence type="ECO:0000256" key="1">
    <source>
        <dbReference type="SAM" id="MobiDB-lite"/>
    </source>
</evidence>
<dbReference type="AlphaFoldDB" id="A0A922LBB3"/>
<evidence type="ECO:0000313" key="3">
    <source>
        <dbReference type="Proteomes" id="UP000790347"/>
    </source>
</evidence>
<sequence>MNNRKTTNKTHGYDGHWPSSSTSIRPSSTIFWMIICYKYDKCRQTGWQADEQKKTTKFRMRFTIYLITKRKRKTNQMDKISEIMTIWLDIIKIKLN</sequence>